<dbReference type="OrthoDB" id="2979125at2759"/>
<reference evidence="1 2" key="1">
    <citation type="journal article" date="2019" name="New Phytol.">
        <title>Comparative genomics reveals unique wood-decay strategies and fruiting body development in the Schizophyllaceae.</title>
        <authorList>
            <person name="Almasi E."/>
            <person name="Sahu N."/>
            <person name="Krizsan K."/>
            <person name="Balint B."/>
            <person name="Kovacs G.M."/>
            <person name="Kiss B."/>
            <person name="Cseklye J."/>
            <person name="Drula E."/>
            <person name="Henrissat B."/>
            <person name="Nagy I."/>
            <person name="Chovatia M."/>
            <person name="Adam C."/>
            <person name="LaButti K."/>
            <person name="Lipzen A."/>
            <person name="Riley R."/>
            <person name="Grigoriev I.V."/>
            <person name="Nagy L.G."/>
        </authorList>
    </citation>
    <scope>NUCLEOTIDE SEQUENCE [LARGE SCALE GENOMIC DNA]</scope>
    <source>
        <strain evidence="1 2">NL-1724</strain>
    </source>
</reference>
<name>A0A550CVY5_9AGAR</name>
<comment type="caution">
    <text evidence="1">The sequence shown here is derived from an EMBL/GenBank/DDBJ whole genome shotgun (WGS) entry which is preliminary data.</text>
</comment>
<proteinExistence type="predicted"/>
<evidence type="ECO:0000313" key="2">
    <source>
        <dbReference type="Proteomes" id="UP000320762"/>
    </source>
</evidence>
<accession>A0A550CVY5</accession>
<dbReference type="EMBL" id="VDMD01000001">
    <property type="protein sequence ID" value="TRM68958.1"/>
    <property type="molecule type" value="Genomic_DNA"/>
</dbReference>
<gene>
    <name evidence="1" type="ORF">BD626DRAFT_472475</name>
</gene>
<protein>
    <submittedName>
        <fullName evidence="1">Uncharacterized protein</fullName>
    </submittedName>
</protein>
<dbReference type="AlphaFoldDB" id="A0A550CVY5"/>
<evidence type="ECO:0000313" key="1">
    <source>
        <dbReference type="EMBL" id="TRM68958.1"/>
    </source>
</evidence>
<keyword evidence="2" id="KW-1185">Reference proteome</keyword>
<sequence>MVYVSEVEGLFPFVDPSNQILDRMYLIQEAVGDVSRQLAAATDDSHLLFVFKDTMLLVRDCALDTSRATDALARFTQAVSSSFTALDVHLDVHLSNIGIRYQAYLDCLEELLTKSIRAVDALLTLDDCVAHTLSYALIIHYIMLHVLIPLNTWLYLIEPSSRAIMLTRGRTTLASIRENVVEIEDSIRLLQSYASDARAHFRPGILSDIRGEPLEKRMELDSALEAVESHLWGSINGMEFVAQRVGWASNASMYLR</sequence>
<organism evidence="1 2">
    <name type="scientific">Schizophyllum amplum</name>
    <dbReference type="NCBI Taxonomy" id="97359"/>
    <lineage>
        <taxon>Eukaryota</taxon>
        <taxon>Fungi</taxon>
        <taxon>Dikarya</taxon>
        <taxon>Basidiomycota</taxon>
        <taxon>Agaricomycotina</taxon>
        <taxon>Agaricomycetes</taxon>
        <taxon>Agaricomycetidae</taxon>
        <taxon>Agaricales</taxon>
        <taxon>Schizophyllaceae</taxon>
        <taxon>Schizophyllum</taxon>
    </lineage>
</organism>
<dbReference type="Proteomes" id="UP000320762">
    <property type="component" value="Unassembled WGS sequence"/>
</dbReference>